<feature type="compositionally biased region" description="Low complexity" evidence="11">
    <location>
        <begin position="86"/>
        <end position="121"/>
    </location>
</feature>
<organism evidence="13 14">
    <name type="scientific">Pseudopithomyces chartarum</name>
    <dbReference type="NCBI Taxonomy" id="1892770"/>
    <lineage>
        <taxon>Eukaryota</taxon>
        <taxon>Fungi</taxon>
        <taxon>Dikarya</taxon>
        <taxon>Ascomycota</taxon>
        <taxon>Pezizomycotina</taxon>
        <taxon>Dothideomycetes</taxon>
        <taxon>Pleosporomycetidae</taxon>
        <taxon>Pleosporales</taxon>
        <taxon>Massarineae</taxon>
        <taxon>Didymosphaeriaceae</taxon>
        <taxon>Pseudopithomyces</taxon>
    </lineage>
</organism>
<dbReference type="PANTHER" id="PTHR23323:SF26">
    <property type="entry name" value="VACUOLAR PROTEIN SORTING-ASSOCIATED PROTEIN 18 HOMOLOG"/>
    <property type="match status" value="1"/>
</dbReference>
<dbReference type="Proteomes" id="UP001280581">
    <property type="component" value="Unassembled WGS sequence"/>
</dbReference>
<dbReference type="Pfam" id="PF26148">
    <property type="entry name" value="VPS18_RING_C"/>
    <property type="match status" value="1"/>
</dbReference>
<dbReference type="SMART" id="SM00698">
    <property type="entry name" value="MORN"/>
    <property type="match status" value="4"/>
</dbReference>
<dbReference type="GO" id="GO:0008270">
    <property type="term" value="F:zinc ion binding"/>
    <property type="evidence" value="ECO:0007669"/>
    <property type="project" value="UniProtKB-KW"/>
</dbReference>
<evidence type="ECO:0000256" key="4">
    <source>
        <dbReference type="ARBA" id="ARBA00022771"/>
    </source>
</evidence>
<keyword evidence="3" id="KW-0677">Repeat</keyword>
<feature type="region of interest" description="Disordered" evidence="11">
    <location>
        <begin position="1"/>
        <end position="232"/>
    </location>
</feature>
<feature type="compositionally biased region" description="Pro residues" evidence="11">
    <location>
        <begin position="791"/>
        <end position="801"/>
    </location>
</feature>
<keyword evidence="14" id="KW-1185">Reference proteome</keyword>
<keyword evidence="4" id="KW-0863">Zinc-finger</keyword>
<evidence type="ECO:0000256" key="5">
    <source>
        <dbReference type="ARBA" id="ARBA00022786"/>
    </source>
</evidence>
<feature type="compositionally biased region" description="Acidic residues" evidence="11">
    <location>
        <begin position="122"/>
        <end position="131"/>
    </location>
</feature>
<dbReference type="Pfam" id="PF12436">
    <property type="entry name" value="USP7_ICP0_bdg"/>
    <property type="match status" value="1"/>
</dbReference>
<evidence type="ECO:0000313" key="14">
    <source>
        <dbReference type="Proteomes" id="UP001280581"/>
    </source>
</evidence>
<protein>
    <recommendedName>
        <fullName evidence="12">MATH domain-containing protein</fullName>
    </recommendedName>
</protein>
<dbReference type="Gene3D" id="3.90.70.10">
    <property type="entry name" value="Cysteine proteinases"/>
    <property type="match status" value="1"/>
</dbReference>
<evidence type="ECO:0000313" key="13">
    <source>
        <dbReference type="EMBL" id="KAK3202421.1"/>
    </source>
</evidence>
<feature type="compositionally biased region" description="Pro residues" evidence="11">
    <location>
        <begin position="180"/>
        <end position="200"/>
    </location>
</feature>
<sequence>MSSTAVHQPPPPVLFGQQPPSSPPFSSPQSPTELQHHPLPPAMASSPPPQTAEDVDMSASTTIPPPGQRHDREDAVMQDGLTNGLSSNTDDTTTTTTTHTQTETHTHSQTNNVAIEVAAVAAEEDAMDTTQDDAQGTVLPNGSADPNEAAITPSSPNEAHEPNTNGTENPPATADSQPNEAPPVPPVPSDLQPPPPPPPVDNVHTDTDSSDDDGGQPWHPIAEDTSAPDEDELKEIEAGTEHSGLDHEHWEKKAFTPLDDPEYTPGESGRIEWVIENYNGTREKPNREMVMRSNSVIVGGHEWRIKFYPKGNDSDYLSVYVECLSVEGKKVKENESEENSNKVEGEALPDADVNLAPQPIELQHTPLPLLNAKTMPKRKSVAAQVSVVLYNPSEPRVNYSRTCLHRFCTSSPDWGWTRFHGPHYDIAHRTRGHRQALLRDDKLAFTGYIRIIEDQTNCLWEHPGSDNVWDSFAMTGLQSTALRDNEGSPDGNIVTAVTSWLMFKPFRQFLYNFKIHNDAEELFLRPKPLIAAFQKVMYQLRTQVQPGASSVDLGDIDDALDWYGSPEPLHKFDVIQVWEYIRTKLEYELQDTPYSHSLDDMYGPKRDYTKGVPSYRVPVVGVGTMQEAVNQAPGLLEHGSFPQLLNIELERQVFDPASRSYVKVLNKVSLDDHISVKGTAYTLYGFVVHKQNLQSCIYQPIIRPEGPGTKWYNYTDSREGNRVVCLTYRQAVTAHEGKEAAERVTGNDPVAYIVMYVRDDVAQSVIVPHSDVEQWDVPEWILRELEKPNVPEQPPPLPVPTEDPEASQTKEDDKTNHTVEDVEEREFFIFDSKVFLQHEGPGFFDAFDKKWEPDNSALTSTITLKSSDGHGEIRDKISSALRESSEIKDPRQIKFWFIGAMVGSFAHPHLLSTGNIEYSSGSYNRYSENTKDWKLNHSFRHWESRRLWVHVIPFADLPEPPKPIEPETAPDAPIEPVSQQAQETEPVPVPEAVTNEDTTAPAEIAQPATSEDTPMSEPDEAEQAPEPQQIHLSQAETGLPEPSVNVPEADDTAMVEVDASNPPDPPVVDVFVSNNAGDDTEMGGTQEATSLPPPPTDLPVPTPEDVQDRPQAPPPAEAPRPRTPEPPPDEIYFFLKYFNAEKQTLEPKGSFIVLKSARLEPTIQKLLDLPDTKLEWWEEEDLVQARALRRSKSFSSNDLHNAATIIYTPPLTDDQKNDLATRAAFTDLQLYLRFRASARNFPARMNGHFTYTYFSSQSYKGVYQNGKRHGHGSRIYHSGATYEGSFRLGLRHGHGVYTFQNGDTYDGDWVANQQHGTGTFVEATTGNTYTGGWKHDKKFGEGVTHWKSAQEMERLCRICWEEEAEAAFYDCGHVVAPQNVPGTTQHERRRPIASTMAYDISSGYAAPSTSNFQDGDAALPMFNIERVSLQFSVASDFVAAAVANNVLVLALSTGRILRIDLDSPADIDDIDLPKKTSEVGVIKRLFLDPSASHLIITTTLAENFYLHTQSRTPKALSRLKGVAIESIAWNPSQPTASTREMLVGASDGNVYEVYIEPSSEFYRREERYLKGVYKTDDGPVTGLWTDIIPGRNDLRRVIIATPSTFLHFAGKVGRNGHEGSGSIFSKLFETESATVHEIANVASTATSLLAVSPEVEDTPPSDHTVVERVFGWLTSQGVLHGKLSLSSDTSELGGKVLGDAKMLPKTHIPPSQTASGRNRRTQDSVTSMILSQWHVLQLIDGRIVATNRLDDTVVLDQVVLEPGHTAVGLVADIKKNTYWLFTNQDIFEIVVTDESRDVWKIMLRAQQFEAASQYAKTAAQKDAVATASGDYLVGKGQYAEAAAVYGRSTKPFEQVALTFIDQGEQDALRKYLLTKLSNLKKSSIMQRMMVATWLIELYMAKLNILDDTITTKAELSESMNTAETQDQLSVIRREYQDFVSRYKADMDKKTVYEIISSHGREEELLYFATVVNDYNYVLAYWVQRERWQETLAVLKKQTDPEVFYKYSSVLMAQVPVDLVEVMMRQTNLDAQKLIPAFLNYNNITKVPLNQNQAVRYLLFEINQHQSTDAAIHNTLISIYASHSSNDESALLAYLEGQSMAHEQNYDADFALRLCIQHNRVQSCVHIYSSMGQYAQAVDLALKYDEIDLASSVADRSQTDAALRKKLWLAIAKKVISQSSGIKTAIEFLRRVDLLRIEDLIPFFPDFVVIDDFKEEICSALEDYSRKIDELKKEMDDSEETAQHIKTDIKALEQRYAIVEPGERCYVCGLPLLARQFFVFPCQHAFHSDCLAKKVVELAGMAKGKRIGELQMEVSKGTSTGAKREKAIRELDALVGGSCVLCSELAVKLIDEPFISALDDKEEWAL</sequence>
<dbReference type="CDD" id="cd16462">
    <property type="entry name" value="RING-H2_Pep3p-like"/>
    <property type="match status" value="1"/>
</dbReference>
<dbReference type="GO" id="GO:0030897">
    <property type="term" value="C:HOPS complex"/>
    <property type="evidence" value="ECO:0007669"/>
    <property type="project" value="TreeGrafter"/>
</dbReference>
<keyword evidence="6" id="KW-0862">Zinc</keyword>
<feature type="compositionally biased region" description="Pro residues" evidence="11">
    <location>
        <begin position="1091"/>
        <end position="1102"/>
    </location>
</feature>
<feature type="region of interest" description="Disordered" evidence="11">
    <location>
        <begin position="787"/>
        <end position="818"/>
    </location>
</feature>
<dbReference type="GO" id="GO:0007032">
    <property type="term" value="P:endosome organization"/>
    <property type="evidence" value="ECO:0007669"/>
    <property type="project" value="TreeGrafter"/>
</dbReference>
<dbReference type="InterPro" id="IPR007810">
    <property type="entry name" value="Pep3/Vps18_beta-prop"/>
</dbReference>
<dbReference type="InterPro" id="IPR058919">
    <property type="entry name" value="Pep3/Vps18_RING_C"/>
</dbReference>
<keyword evidence="2" id="KW-0479">Metal-binding</keyword>
<accession>A0AAN6LSD8</accession>
<dbReference type="GO" id="GO:0006886">
    <property type="term" value="P:intracellular protein transport"/>
    <property type="evidence" value="ECO:0007669"/>
    <property type="project" value="UniProtKB-UniRule"/>
</dbReference>
<dbReference type="PROSITE" id="PS50236">
    <property type="entry name" value="CHCR"/>
    <property type="match status" value="1"/>
</dbReference>
<dbReference type="GO" id="GO:0005768">
    <property type="term" value="C:endosome"/>
    <property type="evidence" value="ECO:0007669"/>
    <property type="project" value="TreeGrafter"/>
</dbReference>
<feature type="region of interest" description="Disordered" evidence="11">
    <location>
        <begin position="1701"/>
        <end position="1721"/>
    </location>
</feature>
<dbReference type="PROSITE" id="PS50144">
    <property type="entry name" value="MATH"/>
    <property type="match status" value="1"/>
</dbReference>
<evidence type="ECO:0000256" key="1">
    <source>
        <dbReference type="ARBA" id="ARBA00010454"/>
    </source>
</evidence>
<comment type="subcellular location">
    <subcellularLocation>
        <location evidence="8">Endomembrane system</location>
        <topology evidence="8">Peripheral membrane protein</topology>
        <orientation evidence="8">Cytoplasmic side</orientation>
    </subcellularLocation>
</comment>
<dbReference type="GO" id="GO:0007033">
    <property type="term" value="P:vacuole organization"/>
    <property type="evidence" value="ECO:0007669"/>
    <property type="project" value="TreeGrafter"/>
</dbReference>
<evidence type="ECO:0000256" key="3">
    <source>
        <dbReference type="ARBA" id="ARBA00022737"/>
    </source>
</evidence>
<evidence type="ECO:0000256" key="6">
    <source>
        <dbReference type="ARBA" id="ARBA00022833"/>
    </source>
</evidence>
<dbReference type="GO" id="GO:0048284">
    <property type="term" value="P:organelle fusion"/>
    <property type="evidence" value="ECO:0007669"/>
    <property type="project" value="TreeGrafter"/>
</dbReference>
<feature type="coiled-coil region" evidence="10">
    <location>
        <begin position="2213"/>
        <end position="2254"/>
    </location>
</feature>
<reference evidence="13 14" key="1">
    <citation type="submission" date="2021-02" db="EMBL/GenBank/DDBJ databases">
        <title>Genome assembly of Pseudopithomyces chartarum.</title>
        <authorList>
            <person name="Jauregui R."/>
            <person name="Singh J."/>
            <person name="Voisey C."/>
        </authorList>
    </citation>
    <scope>NUCLEOTIDE SEQUENCE [LARGE SCALE GENOMIC DNA]</scope>
    <source>
        <strain evidence="13 14">AGR01</strain>
    </source>
</reference>
<evidence type="ECO:0000259" key="12">
    <source>
        <dbReference type="PROSITE" id="PS50144"/>
    </source>
</evidence>
<dbReference type="InterPro" id="IPR038765">
    <property type="entry name" value="Papain-like_cys_pep_sf"/>
</dbReference>
<feature type="repeat" description="CHCR" evidence="9">
    <location>
        <begin position="2021"/>
        <end position="2183"/>
    </location>
</feature>
<feature type="region of interest" description="Disordered" evidence="11">
    <location>
        <begin position="994"/>
        <end position="1029"/>
    </location>
</feature>
<feature type="region of interest" description="Disordered" evidence="11">
    <location>
        <begin position="1056"/>
        <end position="1129"/>
    </location>
</feature>
<dbReference type="InterPro" id="IPR000547">
    <property type="entry name" value="Clathrin_H-chain/VPS_repeat"/>
</dbReference>
<dbReference type="InterPro" id="IPR008974">
    <property type="entry name" value="TRAF-like"/>
</dbReference>
<evidence type="ECO:0000256" key="11">
    <source>
        <dbReference type="SAM" id="MobiDB-lite"/>
    </source>
</evidence>
<dbReference type="GO" id="GO:0140096">
    <property type="term" value="F:catalytic activity, acting on a protein"/>
    <property type="evidence" value="ECO:0007669"/>
    <property type="project" value="UniProtKB-ARBA"/>
</dbReference>
<evidence type="ECO:0000256" key="10">
    <source>
        <dbReference type="SAM" id="Coils"/>
    </source>
</evidence>
<dbReference type="Gene3D" id="2.20.110.10">
    <property type="entry name" value="Histone H3 K4-specific methyltransferase SET7/9 N-terminal domain"/>
    <property type="match status" value="2"/>
</dbReference>
<dbReference type="SUPFAM" id="SSF49599">
    <property type="entry name" value="TRAF domain-like"/>
    <property type="match status" value="1"/>
</dbReference>
<name>A0AAN6LSD8_9PLEO</name>
<dbReference type="SUPFAM" id="SSF54001">
    <property type="entry name" value="Cysteine proteinases"/>
    <property type="match status" value="1"/>
</dbReference>
<dbReference type="InterPro" id="IPR002083">
    <property type="entry name" value="MATH/TRAF_dom"/>
</dbReference>
<keyword evidence="7" id="KW-0472">Membrane</keyword>
<dbReference type="Pfam" id="PF02493">
    <property type="entry name" value="MORN"/>
    <property type="match status" value="4"/>
</dbReference>
<dbReference type="Gene3D" id="3.10.20.90">
    <property type="entry name" value="Phosphatidylinositol 3-kinase Catalytic Subunit, Chain A, domain 1"/>
    <property type="match status" value="1"/>
</dbReference>
<evidence type="ECO:0000256" key="8">
    <source>
        <dbReference type="ARBA" id="ARBA00029433"/>
    </source>
</evidence>
<evidence type="ECO:0000256" key="9">
    <source>
        <dbReference type="PROSITE-ProRule" id="PRU01006"/>
    </source>
</evidence>
<feature type="compositionally biased region" description="Polar residues" evidence="11">
    <location>
        <begin position="152"/>
        <end position="179"/>
    </location>
</feature>
<dbReference type="Pfam" id="PF22486">
    <property type="entry name" value="MATH_2"/>
    <property type="match status" value="1"/>
</dbReference>
<dbReference type="GO" id="GO:0030674">
    <property type="term" value="F:protein-macromolecule adaptor activity"/>
    <property type="evidence" value="ECO:0007669"/>
    <property type="project" value="TreeGrafter"/>
</dbReference>
<dbReference type="InterPro" id="IPR024729">
    <property type="entry name" value="USP7_ICP0-binding_dom"/>
</dbReference>
<feature type="compositionally biased region" description="Pro residues" evidence="11">
    <location>
        <begin position="38"/>
        <end position="50"/>
    </location>
</feature>
<comment type="caution">
    <text evidence="13">The sequence shown here is derived from an EMBL/GenBank/DDBJ whole genome shotgun (WGS) entry which is preliminary data.</text>
</comment>
<comment type="similarity">
    <text evidence="1">Belongs to the VPS18 family.</text>
</comment>
<evidence type="ECO:0000256" key="7">
    <source>
        <dbReference type="ARBA" id="ARBA00023136"/>
    </source>
</evidence>
<dbReference type="Pfam" id="PF05131">
    <property type="entry name" value="Pep3_Vps18"/>
    <property type="match status" value="1"/>
</dbReference>
<dbReference type="InterPro" id="IPR003409">
    <property type="entry name" value="MORN"/>
</dbReference>
<dbReference type="Gene3D" id="2.60.210.10">
    <property type="entry name" value="Apoptosis, Tumor Necrosis Factor Receptor Associated Protein 2, Chain A"/>
    <property type="match status" value="1"/>
</dbReference>
<feature type="domain" description="MATH" evidence="12">
    <location>
        <begin position="268"/>
        <end position="449"/>
    </location>
</feature>
<keyword evidence="5" id="KW-0833">Ubl conjugation pathway</keyword>
<feature type="compositionally biased region" description="Basic and acidic residues" evidence="11">
    <location>
        <begin position="808"/>
        <end position="818"/>
    </location>
</feature>
<dbReference type="PANTHER" id="PTHR23323">
    <property type="entry name" value="VACUOLAR PROTEIN SORTING-ASSOCIATED PROTEIN"/>
    <property type="match status" value="1"/>
</dbReference>
<gene>
    <name evidence="13" type="ORF">GRF29_161g1168800</name>
</gene>
<evidence type="ECO:0000256" key="2">
    <source>
        <dbReference type="ARBA" id="ARBA00022723"/>
    </source>
</evidence>
<dbReference type="SUPFAM" id="SSF82185">
    <property type="entry name" value="Histone H3 K4-specific methyltransferase SET7/9 N-terminal domain"/>
    <property type="match status" value="1"/>
</dbReference>
<keyword evidence="10" id="KW-0175">Coiled coil</keyword>
<proteinExistence type="inferred from homology"/>
<dbReference type="FunFam" id="2.20.110.10:FF:000002">
    <property type="entry name" value="Phosphatidylinositol 4-phosphate 5-kinase 8"/>
    <property type="match status" value="1"/>
</dbReference>
<dbReference type="EMBL" id="WVTA01000014">
    <property type="protein sequence ID" value="KAK3202421.1"/>
    <property type="molecule type" value="Genomic_DNA"/>
</dbReference>
<dbReference type="GO" id="GO:0006904">
    <property type="term" value="P:vesicle docking involved in exocytosis"/>
    <property type="evidence" value="ECO:0007669"/>
    <property type="project" value="TreeGrafter"/>
</dbReference>